<evidence type="ECO:0000313" key="2">
    <source>
        <dbReference type="EMBL" id="BBJ47332.1"/>
    </source>
</evidence>
<dbReference type="AlphaFoldDB" id="A0A499V1I7"/>
<dbReference type="EMBL" id="AP019620">
    <property type="protein sequence ID" value="BBJ47332.1"/>
    <property type="molecule type" value="Genomic_DNA"/>
</dbReference>
<organism evidence="2 3">
    <name type="scientific">Streptomyces antimycoticus</name>
    <dbReference type="NCBI Taxonomy" id="68175"/>
    <lineage>
        <taxon>Bacteria</taxon>
        <taxon>Bacillati</taxon>
        <taxon>Actinomycetota</taxon>
        <taxon>Actinomycetes</taxon>
        <taxon>Kitasatosporales</taxon>
        <taxon>Streptomycetaceae</taxon>
        <taxon>Streptomyces</taxon>
        <taxon>Streptomyces violaceusniger group</taxon>
    </lineage>
</organism>
<proteinExistence type="predicted"/>
<dbReference type="PANTHER" id="PTHR43372:SF4">
    <property type="entry name" value="FATTY-ACID AMIDE HYDROLASE 2"/>
    <property type="match status" value="1"/>
</dbReference>
<dbReference type="InterPro" id="IPR023631">
    <property type="entry name" value="Amidase_dom"/>
</dbReference>
<dbReference type="InterPro" id="IPR052739">
    <property type="entry name" value="FAAH2"/>
</dbReference>
<reference evidence="2 3" key="1">
    <citation type="journal article" date="2020" name="Int. J. Syst. Evol. Microbiol.">
        <title>Reclassification of Streptomyces castelarensis and Streptomyces sporoclivatus as later heterotypic synonyms of Streptomyces antimycoticus.</title>
        <authorList>
            <person name="Komaki H."/>
            <person name="Tamura T."/>
        </authorList>
    </citation>
    <scope>NUCLEOTIDE SEQUENCE [LARGE SCALE GENOMIC DNA]</scope>
    <source>
        <strain evidence="2 3">NBRC 100767</strain>
    </source>
</reference>
<dbReference type="PANTHER" id="PTHR43372">
    <property type="entry name" value="FATTY-ACID AMIDE HYDROLASE"/>
    <property type="match status" value="1"/>
</dbReference>
<accession>A0A499V1I7</accession>
<gene>
    <name evidence="2" type="ORF">SSPO_100500</name>
</gene>
<evidence type="ECO:0000313" key="3">
    <source>
        <dbReference type="Proteomes" id="UP000463951"/>
    </source>
</evidence>
<dbReference type="SUPFAM" id="SSF75304">
    <property type="entry name" value="Amidase signature (AS) enzymes"/>
    <property type="match status" value="1"/>
</dbReference>
<protein>
    <recommendedName>
        <fullName evidence="1">Amidase domain-containing protein</fullName>
    </recommendedName>
</protein>
<feature type="domain" description="Amidase" evidence="1">
    <location>
        <begin position="2"/>
        <end position="76"/>
    </location>
</feature>
<dbReference type="InterPro" id="IPR036928">
    <property type="entry name" value="AS_sf"/>
</dbReference>
<evidence type="ECO:0000259" key="1">
    <source>
        <dbReference type="Pfam" id="PF01425"/>
    </source>
</evidence>
<name>A0A499V1I7_9ACTN</name>
<dbReference type="Pfam" id="PF01425">
    <property type="entry name" value="Amidase"/>
    <property type="match status" value="1"/>
</dbReference>
<dbReference type="GO" id="GO:0012505">
    <property type="term" value="C:endomembrane system"/>
    <property type="evidence" value="ECO:0007669"/>
    <property type="project" value="TreeGrafter"/>
</dbReference>
<dbReference type="Proteomes" id="UP000463951">
    <property type="component" value="Chromosome"/>
</dbReference>
<sequence length="102" mass="11082">MLCPAMPTPAFPHDHTRDQWDRRITIDGEEHAYADQLVWAGIATTPGLPATVAPIGHSDEGLPIGVQNIGPMYEDRTPIRFAQLLEEAFGGFTTPPFEPSAG</sequence>
<dbReference type="Gene3D" id="3.90.1300.10">
    <property type="entry name" value="Amidase signature (AS) domain"/>
    <property type="match status" value="1"/>
</dbReference>